<feature type="transmembrane region" description="Helical" evidence="2">
    <location>
        <begin position="66"/>
        <end position="86"/>
    </location>
</feature>
<feature type="transmembrane region" description="Helical" evidence="2">
    <location>
        <begin position="130"/>
        <end position="152"/>
    </location>
</feature>
<protein>
    <submittedName>
        <fullName evidence="3">Uncharacterized protein</fullName>
    </submittedName>
</protein>
<evidence type="ECO:0000256" key="1">
    <source>
        <dbReference type="SAM" id="MobiDB-lite"/>
    </source>
</evidence>
<gene>
    <name evidence="3" type="ORF">FGO68_gene13416</name>
</gene>
<name>A0A8J8NUG6_HALGN</name>
<feature type="transmembrane region" description="Helical" evidence="2">
    <location>
        <begin position="92"/>
        <end position="110"/>
    </location>
</feature>
<keyword evidence="2" id="KW-1133">Transmembrane helix</keyword>
<dbReference type="EMBL" id="RRYP01007505">
    <property type="protein sequence ID" value="TNV80439.1"/>
    <property type="molecule type" value="Genomic_DNA"/>
</dbReference>
<feature type="compositionally biased region" description="Polar residues" evidence="1">
    <location>
        <begin position="520"/>
        <end position="538"/>
    </location>
</feature>
<dbReference type="AlphaFoldDB" id="A0A8J8NUG6"/>
<keyword evidence="4" id="KW-1185">Reference proteome</keyword>
<organism evidence="3 4">
    <name type="scientific">Halteria grandinella</name>
    <dbReference type="NCBI Taxonomy" id="5974"/>
    <lineage>
        <taxon>Eukaryota</taxon>
        <taxon>Sar</taxon>
        <taxon>Alveolata</taxon>
        <taxon>Ciliophora</taxon>
        <taxon>Intramacronucleata</taxon>
        <taxon>Spirotrichea</taxon>
        <taxon>Stichotrichia</taxon>
        <taxon>Sporadotrichida</taxon>
        <taxon>Halteriidae</taxon>
        <taxon>Halteria</taxon>
    </lineage>
</organism>
<keyword evidence="2" id="KW-0472">Membrane</keyword>
<proteinExistence type="predicted"/>
<feature type="transmembrane region" description="Helical" evidence="2">
    <location>
        <begin position="234"/>
        <end position="258"/>
    </location>
</feature>
<dbReference type="Proteomes" id="UP000785679">
    <property type="component" value="Unassembled WGS sequence"/>
</dbReference>
<sequence length="545" mass="62746">MLEPTLEIKENTSEQNTTVSTLTEEQWACPAWCCLCCVSRWKAFKIWLHNQLESIKRFVRQKFTDIAFLLFLLVLSITVLFEFFIFEDVNFLTKYLLPIIRQASLAGLLMTIKNRSAKTMVIERVQLLKVILIILASAVVAVGLSTFINWVAYKLKLRQSVGEFIIQSSITLIVSLIVELFVYLCEKIRFQSHTDQRKEFIIVAFTVILKCICSNQENYFDFYILKDLGISQKFLLVSIILLVHVISAVLQSCIILILRNIWTDCYISIDEIFSLVYDDAESQEIFNWLIKENFISDQGLVLNKKASLEFICIEKLNKTVVNNQKQIESFLKQVVSITRNIGGTCGLTTVLTIIANINSALSKSEQIIAYKAQKAFTGQPLQNYKPEYYRNFYNADKMKCTNTDYHDRGGGNTELYRLLNNNKITCNSLNNGQICYDESFSYLLTSKVCWCRIPNHICFDLSCTSNLPYSEEIKTNVLETQMALLITRPLPKINIQLHQQEERRRSISYVRSENDNISNSYSQNLDQNGENGNINDTMSFIRGSE</sequence>
<evidence type="ECO:0000313" key="3">
    <source>
        <dbReference type="EMBL" id="TNV80439.1"/>
    </source>
</evidence>
<feature type="region of interest" description="Disordered" evidence="1">
    <location>
        <begin position="520"/>
        <end position="545"/>
    </location>
</feature>
<feature type="transmembrane region" description="Helical" evidence="2">
    <location>
        <begin position="164"/>
        <end position="184"/>
    </location>
</feature>
<comment type="caution">
    <text evidence="3">The sequence shown here is derived from an EMBL/GenBank/DDBJ whole genome shotgun (WGS) entry which is preliminary data.</text>
</comment>
<evidence type="ECO:0000256" key="2">
    <source>
        <dbReference type="SAM" id="Phobius"/>
    </source>
</evidence>
<evidence type="ECO:0000313" key="4">
    <source>
        <dbReference type="Proteomes" id="UP000785679"/>
    </source>
</evidence>
<accession>A0A8J8NUG6</accession>
<keyword evidence="2" id="KW-0812">Transmembrane</keyword>
<reference evidence="3" key="1">
    <citation type="submission" date="2019-06" db="EMBL/GenBank/DDBJ databases">
        <authorList>
            <person name="Zheng W."/>
        </authorList>
    </citation>
    <scope>NUCLEOTIDE SEQUENCE</scope>
    <source>
        <strain evidence="3">QDHG01</strain>
    </source>
</reference>